<name>A0AAV7EA17_ARIFI</name>
<evidence type="ECO:0000256" key="1">
    <source>
        <dbReference type="SAM" id="MobiDB-lite"/>
    </source>
</evidence>
<feature type="compositionally biased region" description="Low complexity" evidence="1">
    <location>
        <begin position="1"/>
        <end position="10"/>
    </location>
</feature>
<proteinExistence type="predicted"/>
<accession>A0AAV7EA17</accession>
<gene>
    <name evidence="2" type="ORF">H6P81_015971</name>
</gene>
<reference evidence="2 3" key="1">
    <citation type="submission" date="2021-07" db="EMBL/GenBank/DDBJ databases">
        <title>The Aristolochia fimbriata genome: insights into angiosperm evolution, floral development and chemical biosynthesis.</title>
        <authorList>
            <person name="Jiao Y."/>
        </authorList>
    </citation>
    <scope>NUCLEOTIDE SEQUENCE [LARGE SCALE GENOMIC DNA]</scope>
    <source>
        <strain evidence="2">IBCAS-2021</strain>
        <tissue evidence="2">Leaf</tissue>
    </source>
</reference>
<feature type="region of interest" description="Disordered" evidence="1">
    <location>
        <begin position="150"/>
        <end position="176"/>
    </location>
</feature>
<feature type="region of interest" description="Disordered" evidence="1">
    <location>
        <begin position="1"/>
        <end position="62"/>
    </location>
</feature>
<comment type="caution">
    <text evidence="2">The sequence shown here is derived from an EMBL/GenBank/DDBJ whole genome shotgun (WGS) entry which is preliminary data.</text>
</comment>
<organism evidence="2 3">
    <name type="scientific">Aristolochia fimbriata</name>
    <name type="common">White veined hardy Dutchman's pipe vine</name>
    <dbReference type="NCBI Taxonomy" id="158543"/>
    <lineage>
        <taxon>Eukaryota</taxon>
        <taxon>Viridiplantae</taxon>
        <taxon>Streptophyta</taxon>
        <taxon>Embryophyta</taxon>
        <taxon>Tracheophyta</taxon>
        <taxon>Spermatophyta</taxon>
        <taxon>Magnoliopsida</taxon>
        <taxon>Magnoliidae</taxon>
        <taxon>Piperales</taxon>
        <taxon>Aristolochiaceae</taxon>
        <taxon>Aristolochia</taxon>
    </lineage>
</organism>
<dbReference type="AlphaFoldDB" id="A0AAV7EA17"/>
<evidence type="ECO:0000313" key="2">
    <source>
        <dbReference type="EMBL" id="KAG9444631.1"/>
    </source>
</evidence>
<protein>
    <submittedName>
        <fullName evidence="2">Uncharacterized protein</fullName>
    </submittedName>
</protein>
<dbReference type="EMBL" id="JAINDJ010000006">
    <property type="protein sequence ID" value="KAG9444631.1"/>
    <property type="molecule type" value="Genomic_DNA"/>
</dbReference>
<keyword evidence="3" id="KW-1185">Reference proteome</keyword>
<evidence type="ECO:0000313" key="3">
    <source>
        <dbReference type="Proteomes" id="UP000825729"/>
    </source>
</evidence>
<sequence>MSRNALLPLKPRAPKPGRSAAGADLGGSSKYSNENFEGKRGKPAHPGNGSAGGRVQRLEEHRDAAWCPARPGALENRRTESAAHAWSHTHNRIRSPRQGKSAKWIPELGKRIGSGGLGTGSQSQPAGLSVDCSKLLPAGRELVAAAGRGRIGNAPLGPSPAPNSRLRTGTDKGNPDRLIKTKHCDGPRGCSRNVISAQCSECQSEEIQPSAGKRAGVTMTLLR</sequence>
<dbReference type="Proteomes" id="UP000825729">
    <property type="component" value="Unassembled WGS sequence"/>
</dbReference>